<reference evidence="1" key="1">
    <citation type="submission" date="2021-06" db="EMBL/GenBank/DDBJ databases">
        <authorList>
            <person name="Kallberg Y."/>
            <person name="Tangrot J."/>
            <person name="Rosling A."/>
        </authorList>
    </citation>
    <scope>NUCLEOTIDE SEQUENCE</scope>
    <source>
        <strain evidence="1">MA461A</strain>
    </source>
</reference>
<feature type="non-terminal residue" evidence="1">
    <location>
        <position position="1"/>
    </location>
</feature>
<proteinExistence type="predicted"/>
<name>A0ACA9Q3Q0_9GLOM</name>
<protein>
    <submittedName>
        <fullName evidence="1">30015_t:CDS:1</fullName>
    </submittedName>
</protein>
<sequence>RNLPKCILFGPNSKKGAFKEQYEKLRLTKHSGRLFCVGVLNNCITAHVEI</sequence>
<organism evidence="1 2">
    <name type="scientific">Racocetra persica</name>
    <dbReference type="NCBI Taxonomy" id="160502"/>
    <lineage>
        <taxon>Eukaryota</taxon>
        <taxon>Fungi</taxon>
        <taxon>Fungi incertae sedis</taxon>
        <taxon>Mucoromycota</taxon>
        <taxon>Glomeromycotina</taxon>
        <taxon>Glomeromycetes</taxon>
        <taxon>Diversisporales</taxon>
        <taxon>Gigasporaceae</taxon>
        <taxon>Racocetra</taxon>
    </lineage>
</organism>
<evidence type="ECO:0000313" key="1">
    <source>
        <dbReference type="EMBL" id="CAG8732683.1"/>
    </source>
</evidence>
<keyword evidence="2" id="KW-1185">Reference proteome</keyword>
<comment type="caution">
    <text evidence="1">The sequence shown here is derived from an EMBL/GenBank/DDBJ whole genome shotgun (WGS) entry which is preliminary data.</text>
</comment>
<evidence type="ECO:0000313" key="2">
    <source>
        <dbReference type="Proteomes" id="UP000789920"/>
    </source>
</evidence>
<gene>
    <name evidence="1" type="ORF">RPERSI_LOCUS12323</name>
</gene>
<dbReference type="Proteomes" id="UP000789920">
    <property type="component" value="Unassembled WGS sequence"/>
</dbReference>
<accession>A0ACA9Q3Q0</accession>
<dbReference type="EMBL" id="CAJVQC010026282">
    <property type="protein sequence ID" value="CAG8732683.1"/>
    <property type="molecule type" value="Genomic_DNA"/>
</dbReference>